<organism evidence="2">
    <name type="scientific">Rhizophora mucronata</name>
    <name type="common">Asiatic mangrove</name>
    <dbReference type="NCBI Taxonomy" id="61149"/>
    <lineage>
        <taxon>Eukaryota</taxon>
        <taxon>Viridiplantae</taxon>
        <taxon>Streptophyta</taxon>
        <taxon>Embryophyta</taxon>
        <taxon>Tracheophyta</taxon>
        <taxon>Spermatophyta</taxon>
        <taxon>Magnoliopsida</taxon>
        <taxon>eudicotyledons</taxon>
        <taxon>Gunneridae</taxon>
        <taxon>Pentapetalae</taxon>
        <taxon>rosids</taxon>
        <taxon>fabids</taxon>
        <taxon>Malpighiales</taxon>
        <taxon>Rhizophoraceae</taxon>
        <taxon>Rhizophora</taxon>
    </lineage>
</organism>
<dbReference type="EMBL" id="GGEC01075663">
    <property type="protein sequence ID" value="MBX56147.1"/>
    <property type="molecule type" value="Transcribed_RNA"/>
</dbReference>
<name>A0A2P2PMZ7_RHIMU</name>
<evidence type="ECO:0000256" key="1">
    <source>
        <dbReference type="SAM" id="SignalP"/>
    </source>
</evidence>
<proteinExistence type="predicted"/>
<accession>A0A2P2PMZ7</accession>
<dbReference type="AlphaFoldDB" id="A0A2P2PMZ7"/>
<keyword evidence="1" id="KW-0732">Signal</keyword>
<reference evidence="2" key="1">
    <citation type="submission" date="2018-02" db="EMBL/GenBank/DDBJ databases">
        <title>Rhizophora mucronata_Transcriptome.</title>
        <authorList>
            <person name="Meera S.P."/>
            <person name="Sreeshan A."/>
            <person name="Augustine A."/>
        </authorList>
    </citation>
    <scope>NUCLEOTIDE SEQUENCE</scope>
    <source>
        <tissue evidence="2">Leaf</tissue>
    </source>
</reference>
<feature type="chain" id="PRO_5015152380" evidence="1">
    <location>
        <begin position="22"/>
        <end position="62"/>
    </location>
</feature>
<sequence>MVHTRLLSCPLSFLATWLCDASEYICSLHLRDLFYNLYKLLSWDCFSNTTALSFVIHTFEPS</sequence>
<protein>
    <submittedName>
        <fullName evidence="2">Uncharacterized protein</fullName>
    </submittedName>
</protein>
<feature type="signal peptide" evidence="1">
    <location>
        <begin position="1"/>
        <end position="21"/>
    </location>
</feature>
<evidence type="ECO:0000313" key="2">
    <source>
        <dbReference type="EMBL" id="MBX56147.1"/>
    </source>
</evidence>